<dbReference type="PANTHER" id="PTHR21310:SF15">
    <property type="entry name" value="AMINOGLYCOSIDE PHOSPHOTRANSFERASE DOMAIN-CONTAINING PROTEIN"/>
    <property type="match status" value="1"/>
</dbReference>
<evidence type="ECO:0000313" key="3">
    <source>
        <dbReference type="Proteomes" id="UP000011550"/>
    </source>
</evidence>
<protein>
    <submittedName>
        <fullName evidence="2">Phosphotransferase</fullName>
    </submittedName>
</protein>
<dbReference type="EMBL" id="AOLN01000001">
    <property type="protein sequence ID" value="ELZ99002.1"/>
    <property type="molecule type" value="Genomic_DNA"/>
</dbReference>
<dbReference type="GO" id="GO:0016740">
    <property type="term" value="F:transferase activity"/>
    <property type="evidence" value="ECO:0007669"/>
    <property type="project" value="UniProtKB-KW"/>
</dbReference>
<organism evidence="2 3">
    <name type="scientific">Haloferax mucosum ATCC BAA-1512</name>
    <dbReference type="NCBI Taxonomy" id="662479"/>
    <lineage>
        <taxon>Archaea</taxon>
        <taxon>Methanobacteriati</taxon>
        <taxon>Methanobacteriota</taxon>
        <taxon>Stenosarchaea group</taxon>
        <taxon>Halobacteria</taxon>
        <taxon>Halobacteriales</taxon>
        <taxon>Haloferacaceae</taxon>
        <taxon>Haloferax</taxon>
    </lineage>
</organism>
<dbReference type="PATRIC" id="fig|662479.7.peg.323"/>
<keyword evidence="3" id="KW-1185">Reference proteome</keyword>
<reference evidence="2 3" key="1">
    <citation type="journal article" date="2014" name="PLoS Genet.">
        <title>Phylogenetically driven sequencing of extremely halophilic archaea reveals strategies for static and dynamic osmo-response.</title>
        <authorList>
            <person name="Becker E.A."/>
            <person name="Seitzer P.M."/>
            <person name="Tritt A."/>
            <person name="Larsen D."/>
            <person name="Krusor M."/>
            <person name="Yao A.I."/>
            <person name="Wu D."/>
            <person name="Madern D."/>
            <person name="Eisen J.A."/>
            <person name="Darling A.E."/>
            <person name="Facciotti M.T."/>
        </authorList>
    </citation>
    <scope>NUCLEOTIDE SEQUENCE [LARGE SCALE GENOMIC DNA]</scope>
    <source>
        <strain evidence="2 3">ATCC BAA-1512</strain>
    </source>
</reference>
<dbReference type="Pfam" id="PF01636">
    <property type="entry name" value="APH"/>
    <property type="match status" value="1"/>
</dbReference>
<keyword evidence="2" id="KW-0808">Transferase</keyword>
<dbReference type="PANTHER" id="PTHR21310">
    <property type="entry name" value="AMINOGLYCOSIDE PHOSPHOTRANSFERASE-RELATED-RELATED"/>
    <property type="match status" value="1"/>
</dbReference>
<gene>
    <name evidence="2" type="ORF">C440_01560</name>
</gene>
<sequence length="327" mass="35507">MNYVAAAVEREFPTKRIGAVSPMRSGNHKRTTLVTFADGETVVVQLVSDPESLRLEVRLARAVRKRTSLPVPRVLATGTVAGHGYAIVERAVGDELHERFVSLDTATQMQVARTFGRGLGQLHDAFSFDGYGALDTFGDDSIAEFYADGATDWRSWFATYARDGIDALPPTFDSLRQRLYDAVETASLPASPPAVLYPWDLRPGNALVADDAVSAVLDWGNPLAATPGLGVAKVEHLVADWYVADGSALRRAFREGYEGVRPYPTVERIYRVVAVVRSAVDSAGDVTRPGYPERTGSAAVAFHRVRLASLVNSPSESPPNPQIDTNY</sequence>
<dbReference type="SUPFAM" id="SSF56112">
    <property type="entry name" value="Protein kinase-like (PK-like)"/>
    <property type="match status" value="1"/>
</dbReference>
<evidence type="ECO:0000313" key="2">
    <source>
        <dbReference type="EMBL" id="ELZ99002.1"/>
    </source>
</evidence>
<dbReference type="RefSeq" id="WP_008317580.1">
    <property type="nucleotide sequence ID" value="NZ_AOLN01000001.1"/>
</dbReference>
<proteinExistence type="predicted"/>
<dbReference type="Proteomes" id="UP000011550">
    <property type="component" value="Unassembled WGS sequence"/>
</dbReference>
<dbReference type="InterPro" id="IPR002575">
    <property type="entry name" value="Aminoglycoside_PTrfase"/>
</dbReference>
<dbReference type="STRING" id="662479.C440_01560"/>
<evidence type="ECO:0000259" key="1">
    <source>
        <dbReference type="Pfam" id="PF01636"/>
    </source>
</evidence>
<dbReference type="AlphaFoldDB" id="M0ISM2"/>
<accession>M0ISM2</accession>
<dbReference type="Gene3D" id="3.90.1200.10">
    <property type="match status" value="1"/>
</dbReference>
<dbReference type="OrthoDB" id="350437at2157"/>
<comment type="caution">
    <text evidence="2">The sequence shown here is derived from an EMBL/GenBank/DDBJ whole genome shotgun (WGS) entry which is preliminary data.</text>
</comment>
<feature type="domain" description="Aminoglycoside phosphotransferase" evidence="1">
    <location>
        <begin position="20"/>
        <end position="261"/>
    </location>
</feature>
<name>M0ISM2_9EURY</name>
<dbReference type="InterPro" id="IPR011009">
    <property type="entry name" value="Kinase-like_dom_sf"/>
</dbReference>
<dbReference type="InterPro" id="IPR051678">
    <property type="entry name" value="AGP_Transferase"/>
</dbReference>